<feature type="signal peptide" evidence="1">
    <location>
        <begin position="1"/>
        <end position="23"/>
    </location>
</feature>
<feature type="chain" id="PRO_5039255665" description="Septum formation-related domain-containing protein" evidence="1">
    <location>
        <begin position="24"/>
        <end position="170"/>
    </location>
</feature>
<feature type="domain" description="Septum formation-related" evidence="2">
    <location>
        <begin position="61"/>
        <end position="162"/>
    </location>
</feature>
<dbReference type="InterPro" id="IPR026004">
    <property type="entry name" value="Septum_form"/>
</dbReference>
<keyword evidence="1" id="KW-0732">Signal</keyword>
<protein>
    <recommendedName>
        <fullName evidence="2">Septum formation-related domain-containing protein</fullName>
    </recommendedName>
</protein>
<name>A0A4R9BZQ6_9MICO</name>
<evidence type="ECO:0000313" key="4">
    <source>
        <dbReference type="Proteomes" id="UP000298468"/>
    </source>
</evidence>
<proteinExistence type="predicted"/>
<evidence type="ECO:0000259" key="2">
    <source>
        <dbReference type="Pfam" id="PF13845"/>
    </source>
</evidence>
<evidence type="ECO:0000313" key="3">
    <source>
        <dbReference type="EMBL" id="TFD93478.1"/>
    </source>
</evidence>
<comment type="caution">
    <text evidence="3">The sequence shown here is derived from an EMBL/GenBank/DDBJ whole genome shotgun (WGS) entry which is preliminary data.</text>
</comment>
<dbReference type="RefSeq" id="WP_134639817.1">
    <property type="nucleotide sequence ID" value="NZ_SOHM01000008.1"/>
</dbReference>
<reference evidence="3 4" key="1">
    <citation type="submission" date="2019-03" db="EMBL/GenBank/DDBJ databases">
        <title>Genomics of glacier-inhabiting Cryobacterium strains.</title>
        <authorList>
            <person name="Liu Q."/>
            <person name="Xin Y.-H."/>
        </authorList>
    </citation>
    <scope>NUCLEOTIDE SEQUENCE [LARGE SCALE GENOMIC DNA]</scope>
    <source>
        <strain evidence="3 4">Sr59</strain>
    </source>
</reference>
<accession>A0A4R9BZQ6</accession>
<dbReference type="Proteomes" id="UP000298468">
    <property type="component" value="Unassembled WGS sequence"/>
</dbReference>
<gene>
    <name evidence="3" type="ORF">E3T61_05170</name>
</gene>
<sequence length="170" mass="18063">MSRTTARPRTALIVAVFSVGALALSGCSAISDLFPKEAARDAETQQISEAGKADVFTLAVGDCFNDQDAEQIDSVQAIPCSDAHDYEAYFAFDVSDDATFPGDDVITQVAEDRCMTEFATFYGKNYADAAPMDFNYLSPTEGGWEDGDHEILCLIMGADKTTGSLAGAGV</sequence>
<organism evidence="3 4">
    <name type="scientific">Cryobacterium lactosi</name>
    <dbReference type="NCBI Taxonomy" id="1259202"/>
    <lineage>
        <taxon>Bacteria</taxon>
        <taxon>Bacillati</taxon>
        <taxon>Actinomycetota</taxon>
        <taxon>Actinomycetes</taxon>
        <taxon>Micrococcales</taxon>
        <taxon>Microbacteriaceae</taxon>
        <taxon>Cryobacterium</taxon>
    </lineage>
</organism>
<dbReference type="EMBL" id="SOHM01000008">
    <property type="protein sequence ID" value="TFD93478.1"/>
    <property type="molecule type" value="Genomic_DNA"/>
</dbReference>
<dbReference type="OrthoDB" id="3628931at2"/>
<dbReference type="PROSITE" id="PS51257">
    <property type="entry name" value="PROKAR_LIPOPROTEIN"/>
    <property type="match status" value="1"/>
</dbReference>
<evidence type="ECO:0000256" key="1">
    <source>
        <dbReference type="SAM" id="SignalP"/>
    </source>
</evidence>
<dbReference type="Pfam" id="PF13845">
    <property type="entry name" value="Septum_form"/>
    <property type="match status" value="1"/>
</dbReference>
<dbReference type="AlphaFoldDB" id="A0A4R9BZQ6"/>
<keyword evidence="4" id="KW-1185">Reference proteome</keyword>